<dbReference type="GO" id="GO:0008081">
    <property type="term" value="F:phosphoric diester hydrolase activity"/>
    <property type="evidence" value="ECO:0007669"/>
    <property type="project" value="InterPro"/>
</dbReference>
<dbReference type="AlphaFoldDB" id="A0A5P1X248"/>
<protein>
    <submittedName>
        <fullName evidence="1">Uncharacterized protein</fullName>
    </submittedName>
</protein>
<dbReference type="InterPro" id="IPR017946">
    <property type="entry name" value="PLC-like_Pdiesterase_TIM-brl"/>
</dbReference>
<evidence type="ECO:0000313" key="2">
    <source>
        <dbReference type="Proteomes" id="UP000325295"/>
    </source>
</evidence>
<proteinExistence type="predicted"/>
<name>A0A5P1X248_9LACO</name>
<sequence length="53" mass="5979">MQRLLFLNVDGIVTDDTSELQKVIQDNKDHPSYANQLMIYTNQLNGVSGTPQN</sequence>
<dbReference type="GO" id="GO:0006629">
    <property type="term" value="P:lipid metabolic process"/>
    <property type="evidence" value="ECO:0007669"/>
    <property type="project" value="InterPro"/>
</dbReference>
<gene>
    <name evidence="1" type="ORF">F0161_08580</name>
</gene>
<dbReference type="KEGG" id="lnn:F0161_08580"/>
<reference evidence="1 2" key="1">
    <citation type="submission" date="2019-09" db="EMBL/GenBank/DDBJ databases">
        <title>Complete Genome Sequence of Lactobacillus nenjiangensis SH-Y15, isolated from sauerkraut.</title>
        <authorList>
            <person name="Yang H."/>
        </authorList>
    </citation>
    <scope>NUCLEOTIDE SEQUENCE [LARGE SCALE GENOMIC DNA]</scope>
    <source>
        <strain evidence="1 2">SH-Y15</strain>
    </source>
</reference>
<evidence type="ECO:0000313" key="1">
    <source>
        <dbReference type="EMBL" id="QER67896.1"/>
    </source>
</evidence>
<keyword evidence="2" id="KW-1185">Reference proteome</keyword>
<dbReference type="EMBL" id="CP043939">
    <property type="protein sequence ID" value="QER67896.1"/>
    <property type="molecule type" value="Genomic_DNA"/>
</dbReference>
<dbReference type="Gene3D" id="3.20.20.190">
    <property type="entry name" value="Phosphatidylinositol (PI) phosphodiesterase"/>
    <property type="match status" value="1"/>
</dbReference>
<organism evidence="1 2">
    <name type="scientific">Paucilactobacillus nenjiangensis</name>
    <dbReference type="NCBI Taxonomy" id="1296540"/>
    <lineage>
        <taxon>Bacteria</taxon>
        <taxon>Bacillati</taxon>
        <taxon>Bacillota</taxon>
        <taxon>Bacilli</taxon>
        <taxon>Lactobacillales</taxon>
        <taxon>Lactobacillaceae</taxon>
        <taxon>Paucilactobacillus</taxon>
    </lineage>
</organism>
<dbReference type="Proteomes" id="UP000325295">
    <property type="component" value="Chromosome"/>
</dbReference>
<accession>A0A5P1X248</accession>